<dbReference type="GO" id="GO:0004359">
    <property type="term" value="F:glutaminase activity"/>
    <property type="evidence" value="ECO:0007669"/>
    <property type="project" value="InterPro"/>
</dbReference>
<feature type="active site" description="Nucleophile; for glutaminase activity" evidence="7">
    <location>
        <position position="151"/>
    </location>
</feature>
<dbReference type="InterPro" id="IPR003694">
    <property type="entry name" value="NAD_synthase"/>
</dbReference>
<dbReference type="UniPathway" id="UPA00253">
    <property type="reaction ID" value="UER00334"/>
</dbReference>
<dbReference type="SUPFAM" id="SSF56317">
    <property type="entry name" value="Carbon-nitrogen hydrolase"/>
    <property type="match status" value="1"/>
</dbReference>
<dbReference type="PROSITE" id="PS50263">
    <property type="entry name" value="CN_HYDROLASE"/>
    <property type="match status" value="1"/>
</dbReference>
<comment type="similarity">
    <text evidence="2 7 8">In the C-terminal section; belongs to the NAD synthetase family.</text>
</comment>
<dbReference type="PANTHER" id="PTHR23090">
    <property type="entry name" value="NH 3 /GLUTAMINE-DEPENDENT NAD + SYNTHETASE"/>
    <property type="match status" value="1"/>
</dbReference>
<comment type="pathway">
    <text evidence="1 7 8">Cofactor biosynthesis; NAD(+) biosynthesis; NAD(+) from deamido-NAD(+) (L-Gln route): step 1/1.</text>
</comment>
<feature type="domain" description="CN hydrolase" evidence="10">
    <location>
        <begin position="1"/>
        <end position="267"/>
    </location>
</feature>
<feature type="binding site" evidence="7">
    <location>
        <position position="420"/>
    </location>
    <ligand>
        <name>ATP</name>
        <dbReference type="ChEBI" id="CHEBI:30616"/>
    </ligand>
</feature>
<dbReference type="Gene3D" id="3.40.50.620">
    <property type="entry name" value="HUPs"/>
    <property type="match status" value="1"/>
</dbReference>
<dbReference type="AlphaFoldDB" id="A0A7W7ZLJ3"/>
<feature type="binding site" evidence="7">
    <location>
        <position position="203"/>
    </location>
    <ligand>
        <name>L-glutamine</name>
        <dbReference type="ChEBI" id="CHEBI:58359"/>
    </ligand>
</feature>
<evidence type="ECO:0000256" key="7">
    <source>
        <dbReference type="HAMAP-Rule" id="MF_02090"/>
    </source>
</evidence>
<evidence type="ECO:0000256" key="1">
    <source>
        <dbReference type="ARBA" id="ARBA00005188"/>
    </source>
</evidence>
<feature type="binding site" evidence="7">
    <location>
        <position position="197"/>
    </location>
    <ligand>
        <name>L-glutamine</name>
        <dbReference type="ChEBI" id="CHEBI:58359"/>
    </ligand>
</feature>
<name>A0A7W7ZLJ3_9BACT</name>
<dbReference type="FunFam" id="3.40.50.620:FF:000106">
    <property type="entry name" value="Glutamine-dependent NAD(+) synthetase"/>
    <property type="match status" value="1"/>
</dbReference>
<dbReference type="GO" id="GO:0005737">
    <property type="term" value="C:cytoplasm"/>
    <property type="evidence" value="ECO:0007669"/>
    <property type="project" value="InterPro"/>
</dbReference>
<comment type="function">
    <text evidence="7">Catalyzes the ATP-dependent amidation of deamido-NAD to form NAD. Uses L-glutamine as a nitrogen source.</text>
</comment>
<keyword evidence="6 7" id="KW-0520">NAD</keyword>
<feature type="active site" description="For glutaminase activity" evidence="7">
    <location>
        <position position="115"/>
    </location>
</feature>
<comment type="catalytic activity">
    <reaction evidence="7 8">
        <text>deamido-NAD(+) + L-glutamine + ATP + H2O = L-glutamate + AMP + diphosphate + NAD(+) + H(+)</text>
        <dbReference type="Rhea" id="RHEA:24384"/>
        <dbReference type="ChEBI" id="CHEBI:15377"/>
        <dbReference type="ChEBI" id="CHEBI:15378"/>
        <dbReference type="ChEBI" id="CHEBI:29985"/>
        <dbReference type="ChEBI" id="CHEBI:30616"/>
        <dbReference type="ChEBI" id="CHEBI:33019"/>
        <dbReference type="ChEBI" id="CHEBI:57540"/>
        <dbReference type="ChEBI" id="CHEBI:58359"/>
        <dbReference type="ChEBI" id="CHEBI:58437"/>
        <dbReference type="ChEBI" id="CHEBI:456215"/>
        <dbReference type="EC" id="6.3.5.1"/>
    </reaction>
</comment>
<feature type="binding site" evidence="7">
    <location>
        <position position="425"/>
    </location>
    <ligand>
        <name>deamido-NAD(+)</name>
        <dbReference type="ChEBI" id="CHEBI:58437"/>
        <note>ligand shared between two neighboring subunits</note>
    </ligand>
</feature>
<dbReference type="EC" id="6.3.5.1" evidence="7 8"/>
<dbReference type="PANTHER" id="PTHR23090:SF9">
    <property type="entry name" value="GLUTAMINE-DEPENDENT NAD(+) SYNTHETASE"/>
    <property type="match status" value="1"/>
</dbReference>
<gene>
    <name evidence="7" type="primary">nadE</name>
    <name evidence="11" type="ORF">HDF15_000303</name>
</gene>
<dbReference type="Proteomes" id="UP000584867">
    <property type="component" value="Unassembled WGS sequence"/>
</dbReference>
<feature type="active site" description="Proton acceptor; for glutaminase activity" evidence="7">
    <location>
        <position position="41"/>
    </location>
</feature>
<sequence length="565" mass="61194">MRIALAQINPTVGDFSGNLQKIREFTERAVAERADLVIFPELAICGYPPADLLEKESFVKRAEASLAEVAALTKGEGRPAILCGTALSVAQPTGKHVRNVAALLEAGEIRCLQQKMLLPFYDVFDEQRYFEPATHQSLAVVKGQAVALTVCEDAWNDKVFWPRRNYSVDPVEELMKQWAVLPQPLGGQRLILNISASPYWHGKVEVRQRMIGALAKRHHATVVLVNQVGANDSLVFDGNSFVAGPDGEIVAQARGFAEDLVIFDTDSAPAVSAGIAPVPETDAATQTALTWQALVLGTRDYVRKCGFKKAILGLSGGIDSALVAAIAVEALGAENVQGIGMPSEFSSTGSVSDAEKLAQNLGIPFSVVPVREIYTQFSDSLQPFFAGTPFGLAEENLQPRIRGSLLMALSNKTGALVLTTGNKSEMATGYCTLYGDMVGALAVIGDVYKTEVYALSHYANREREIIPEDTLTKPPSAELRPGQKDTDSLPPYEVLDPILRAYIEDYVSAEEIAATQGVDANLVRSVIQLVERSEYKRQQAAPVLKVSKKSFGMGRRFPIAAKREV</sequence>
<dbReference type="InterPro" id="IPR036526">
    <property type="entry name" value="C-N_Hydrolase_sf"/>
</dbReference>
<evidence type="ECO:0000259" key="10">
    <source>
        <dbReference type="PROSITE" id="PS50263"/>
    </source>
</evidence>
<dbReference type="NCBIfam" id="TIGR00552">
    <property type="entry name" value="nadE"/>
    <property type="match status" value="1"/>
</dbReference>
<dbReference type="InterPro" id="IPR014729">
    <property type="entry name" value="Rossmann-like_a/b/a_fold"/>
</dbReference>
<comment type="caution">
    <text evidence="11">The sequence shown here is derived from an EMBL/GenBank/DDBJ whole genome shotgun (WGS) entry which is preliminary data.</text>
</comment>
<dbReference type="HAMAP" id="MF_02090">
    <property type="entry name" value="NadE_glutamine_dep"/>
    <property type="match status" value="1"/>
</dbReference>
<dbReference type="Pfam" id="PF02540">
    <property type="entry name" value="NAD_synthase"/>
    <property type="match status" value="1"/>
</dbReference>
<dbReference type="RefSeq" id="WP_184252498.1">
    <property type="nucleotide sequence ID" value="NZ_JACHIO010000001.1"/>
</dbReference>
<feature type="binding site" evidence="7">
    <location>
        <position position="121"/>
    </location>
    <ligand>
        <name>L-glutamine</name>
        <dbReference type="ChEBI" id="CHEBI:58359"/>
    </ligand>
</feature>
<dbReference type="SUPFAM" id="SSF52402">
    <property type="entry name" value="Adenine nucleotide alpha hydrolases-like"/>
    <property type="match status" value="1"/>
</dbReference>
<keyword evidence="4 7" id="KW-0547">Nucleotide-binding</keyword>
<keyword evidence="3 7" id="KW-0436">Ligase</keyword>
<evidence type="ECO:0000256" key="3">
    <source>
        <dbReference type="ARBA" id="ARBA00022598"/>
    </source>
</evidence>
<evidence type="ECO:0000256" key="5">
    <source>
        <dbReference type="ARBA" id="ARBA00022840"/>
    </source>
</evidence>
<dbReference type="GO" id="GO:0003952">
    <property type="term" value="F:NAD+ synthase (glutamine-hydrolyzing) activity"/>
    <property type="evidence" value="ECO:0007669"/>
    <property type="project" value="UniProtKB-UniRule"/>
</dbReference>
<feature type="binding site" evidence="7">
    <location>
        <position position="536"/>
    </location>
    <ligand>
        <name>deamido-NAD(+)</name>
        <dbReference type="ChEBI" id="CHEBI:58437"/>
        <note>ligand shared between two neighboring subunits</note>
    </ligand>
</feature>
<dbReference type="Gene3D" id="3.60.110.10">
    <property type="entry name" value="Carbon-nitrogen hydrolase"/>
    <property type="match status" value="1"/>
</dbReference>
<comment type="similarity">
    <text evidence="9">Belongs to the NAD synthetase family.</text>
</comment>
<dbReference type="InterPro" id="IPR003010">
    <property type="entry name" value="C-N_Hydrolase"/>
</dbReference>
<feature type="binding site" evidence="7">
    <location>
        <begin position="313"/>
        <end position="320"/>
    </location>
    <ligand>
        <name>ATP</name>
        <dbReference type="ChEBI" id="CHEBI:30616"/>
    </ligand>
</feature>
<keyword evidence="5 7" id="KW-0067">ATP-binding</keyword>
<dbReference type="GO" id="GO:0008795">
    <property type="term" value="F:NAD+ synthase activity"/>
    <property type="evidence" value="ECO:0007669"/>
    <property type="project" value="UniProtKB-UniRule"/>
</dbReference>
<evidence type="ECO:0000256" key="9">
    <source>
        <dbReference type="RuleBase" id="RU003811"/>
    </source>
</evidence>
<dbReference type="PIRSF" id="PIRSF006630">
    <property type="entry name" value="NADS_GAT"/>
    <property type="match status" value="1"/>
</dbReference>
<dbReference type="InterPro" id="IPR022310">
    <property type="entry name" value="NAD/GMP_synthase"/>
</dbReference>
<evidence type="ECO:0000313" key="11">
    <source>
        <dbReference type="EMBL" id="MBB5061978.1"/>
    </source>
</evidence>
<evidence type="ECO:0000256" key="8">
    <source>
        <dbReference type="PIRNR" id="PIRNR006630"/>
    </source>
</evidence>
<protein>
    <recommendedName>
        <fullName evidence="7 8">Glutamine-dependent NAD(+) synthetase</fullName>
        <ecNumber evidence="7 8">6.3.5.1</ecNumber>
    </recommendedName>
    <alternativeName>
        <fullName evidence="7 8">NAD(+) synthase [glutamine-hydrolyzing]</fullName>
    </alternativeName>
</protein>
<proteinExistence type="inferred from homology"/>
<reference evidence="11 12" key="1">
    <citation type="submission" date="2020-08" db="EMBL/GenBank/DDBJ databases">
        <title>Genomic Encyclopedia of Type Strains, Phase IV (KMG-V): Genome sequencing to study the core and pangenomes of soil and plant-associated prokaryotes.</title>
        <authorList>
            <person name="Whitman W."/>
        </authorList>
    </citation>
    <scope>NUCLEOTIDE SEQUENCE [LARGE SCALE GENOMIC DNA]</scope>
    <source>
        <strain evidence="11 12">X5P3</strain>
    </source>
</reference>
<dbReference type="GO" id="GO:0009435">
    <property type="term" value="P:NAD+ biosynthetic process"/>
    <property type="evidence" value="ECO:0007669"/>
    <property type="project" value="UniProtKB-UniRule"/>
</dbReference>
<dbReference type="CDD" id="cd00553">
    <property type="entry name" value="NAD_synthase"/>
    <property type="match status" value="1"/>
</dbReference>
<evidence type="ECO:0000256" key="2">
    <source>
        <dbReference type="ARBA" id="ARBA00007145"/>
    </source>
</evidence>
<evidence type="ECO:0000256" key="6">
    <source>
        <dbReference type="ARBA" id="ARBA00023027"/>
    </source>
</evidence>
<organism evidence="11 12">
    <name type="scientific">Granulicella mallensis</name>
    <dbReference type="NCBI Taxonomy" id="940614"/>
    <lineage>
        <taxon>Bacteria</taxon>
        <taxon>Pseudomonadati</taxon>
        <taxon>Acidobacteriota</taxon>
        <taxon>Terriglobia</taxon>
        <taxon>Terriglobales</taxon>
        <taxon>Acidobacteriaceae</taxon>
        <taxon>Granulicella</taxon>
    </lineage>
</organism>
<dbReference type="InterPro" id="IPR014445">
    <property type="entry name" value="Gln-dep_NAD_synthase"/>
</dbReference>
<feature type="binding site" evidence="7">
    <location>
        <position position="396"/>
    </location>
    <ligand>
        <name>deamido-NAD(+)</name>
        <dbReference type="ChEBI" id="CHEBI:58437"/>
        <note>ligand shared between two neighboring subunits</note>
    </ligand>
</feature>
<dbReference type="CDD" id="cd07570">
    <property type="entry name" value="GAT_Gln-NAD-synth"/>
    <property type="match status" value="1"/>
</dbReference>
<evidence type="ECO:0000313" key="12">
    <source>
        <dbReference type="Proteomes" id="UP000584867"/>
    </source>
</evidence>
<accession>A0A7W7ZLJ3</accession>
<dbReference type="Pfam" id="PF00795">
    <property type="entry name" value="CN_hydrolase"/>
    <property type="match status" value="1"/>
</dbReference>
<comment type="caution">
    <text evidence="7">Lacks conserved residue(s) required for the propagation of feature annotation.</text>
</comment>
<dbReference type="EMBL" id="JACHIO010000001">
    <property type="protein sequence ID" value="MBB5061978.1"/>
    <property type="molecule type" value="Genomic_DNA"/>
</dbReference>
<evidence type="ECO:0000256" key="4">
    <source>
        <dbReference type="ARBA" id="ARBA00022741"/>
    </source>
</evidence>
<dbReference type="NCBIfam" id="NF010588">
    <property type="entry name" value="PRK13981.1"/>
    <property type="match status" value="1"/>
</dbReference>
<dbReference type="GO" id="GO:0005524">
    <property type="term" value="F:ATP binding"/>
    <property type="evidence" value="ECO:0007669"/>
    <property type="project" value="UniProtKB-UniRule"/>
</dbReference>